<dbReference type="OrthoDB" id="8898236at2"/>
<keyword evidence="2" id="KW-1185">Reference proteome</keyword>
<organism evidence="1 2">
    <name type="scientific">Ramlibacter rhizophilus</name>
    <dbReference type="NCBI Taxonomy" id="1781167"/>
    <lineage>
        <taxon>Bacteria</taxon>
        <taxon>Pseudomonadati</taxon>
        <taxon>Pseudomonadota</taxon>
        <taxon>Betaproteobacteria</taxon>
        <taxon>Burkholderiales</taxon>
        <taxon>Comamonadaceae</taxon>
        <taxon>Ramlibacter</taxon>
    </lineage>
</organism>
<dbReference type="AlphaFoldDB" id="A0A4Z0BDJ8"/>
<name>A0A4Z0BDJ8_9BURK</name>
<gene>
    <name evidence="1" type="ORF">EZ242_18885</name>
</gene>
<sequence>MTLGEHHGGPALPDARFEGRVQFQQLVRDALACAAREGWRQIILSDADFLDWPLGERELAESLMAWSRQGRRITLLARRWDEATRQHARFVAWRKTWSDIIEARACRNADPLEIPSAIWAPGWMMQRQDLQRWAGLASHDTARRHLLHEELQGWLAKSTTAFPASTLGL</sequence>
<evidence type="ECO:0000313" key="1">
    <source>
        <dbReference type="EMBL" id="TFY96751.1"/>
    </source>
</evidence>
<accession>A0A4Z0BDJ8</accession>
<evidence type="ECO:0000313" key="2">
    <source>
        <dbReference type="Proteomes" id="UP000297564"/>
    </source>
</evidence>
<dbReference type="RefSeq" id="WP_135286763.1">
    <property type="nucleotide sequence ID" value="NZ_SMLL01000008.1"/>
</dbReference>
<dbReference type="Proteomes" id="UP000297564">
    <property type="component" value="Unassembled WGS sequence"/>
</dbReference>
<protein>
    <submittedName>
        <fullName evidence="1">Uncharacterized protein</fullName>
    </submittedName>
</protein>
<comment type="caution">
    <text evidence="1">The sequence shown here is derived from an EMBL/GenBank/DDBJ whole genome shotgun (WGS) entry which is preliminary data.</text>
</comment>
<reference evidence="1 2" key="1">
    <citation type="submission" date="2019-03" db="EMBL/GenBank/DDBJ databases">
        <title>Ramlibacter rhizophilus CCTCC AB2015357, whole genome shotgun sequence.</title>
        <authorList>
            <person name="Zhang X."/>
            <person name="Feng G."/>
            <person name="Zhu H."/>
        </authorList>
    </citation>
    <scope>NUCLEOTIDE SEQUENCE [LARGE SCALE GENOMIC DNA]</scope>
    <source>
        <strain evidence="1 2">CCTCC AB2015357</strain>
    </source>
</reference>
<dbReference type="EMBL" id="SMLL01000008">
    <property type="protein sequence ID" value="TFY96751.1"/>
    <property type="molecule type" value="Genomic_DNA"/>
</dbReference>
<proteinExistence type="predicted"/>